<evidence type="ECO:0000256" key="1">
    <source>
        <dbReference type="SAM" id="Coils"/>
    </source>
</evidence>
<feature type="coiled-coil region" evidence="1">
    <location>
        <begin position="225"/>
        <end position="280"/>
    </location>
</feature>
<protein>
    <submittedName>
        <fullName evidence="3">Uncharacterized protein</fullName>
    </submittedName>
</protein>
<feature type="region of interest" description="Disordered" evidence="2">
    <location>
        <begin position="61"/>
        <end position="129"/>
    </location>
</feature>
<reference evidence="3" key="1">
    <citation type="journal article" date="2023" name="Plant J.">
        <title>The genome of the king protea, Protea cynaroides.</title>
        <authorList>
            <person name="Chang J."/>
            <person name="Duong T.A."/>
            <person name="Schoeman C."/>
            <person name="Ma X."/>
            <person name="Roodt D."/>
            <person name="Barker N."/>
            <person name="Li Z."/>
            <person name="Van de Peer Y."/>
            <person name="Mizrachi E."/>
        </authorList>
    </citation>
    <scope>NUCLEOTIDE SEQUENCE</scope>
    <source>
        <tissue evidence="3">Young leaves</tissue>
    </source>
</reference>
<proteinExistence type="predicted"/>
<keyword evidence="1" id="KW-0175">Coiled coil</keyword>
<dbReference type="Proteomes" id="UP001141806">
    <property type="component" value="Unassembled WGS sequence"/>
</dbReference>
<name>A0A9Q0R3R8_9MAGN</name>
<sequence length="291" mass="32886">MCLGQQEKGFGTPKHLWETVLGELLKCKAEGNLRGRADHSDYDRRKGTTYNWKPVALPSNESLDVAQPGFGVGRRQRRRSVELPPSASAPALPPLPPANPAKKKKSSGTSSTTNSSEKRSTSTTSIVNSDEKKKDVDYAIPFNELPIVIADGIELESRPPVREPSSSSNKESDCSEVLKTLSMAEEKVFNNEPLELLRKYESVILDLNKEKENIIVKRRKVFVEREKAIEGKEKLEKELKEMKDEKLTFSIQLEELKEKKKSLETRLKEAEDSIQIKVDDAVIKYRDFDDL</sequence>
<organism evidence="3 4">
    <name type="scientific">Protea cynaroides</name>
    <dbReference type="NCBI Taxonomy" id="273540"/>
    <lineage>
        <taxon>Eukaryota</taxon>
        <taxon>Viridiplantae</taxon>
        <taxon>Streptophyta</taxon>
        <taxon>Embryophyta</taxon>
        <taxon>Tracheophyta</taxon>
        <taxon>Spermatophyta</taxon>
        <taxon>Magnoliopsida</taxon>
        <taxon>Proteales</taxon>
        <taxon>Proteaceae</taxon>
        <taxon>Protea</taxon>
    </lineage>
</organism>
<gene>
    <name evidence="3" type="ORF">NE237_033137</name>
</gene>
<comment type="caution">
    <text evidence="3">The sequence shown here is derived from an EMBL/GenBank/DDBJ whole genome shotgun (WGS) entry which is preliminary data.</text>
</comment>
<accession>A0A9Q0R3R8</accession>
<evidence type="ECO:0000313" key="4">
    <source>
        <dbReference type="Proteomes" id="UP001141806"/>
    </source>
</evidence>
<dbReference type="EMBL" id="JAMYWD010000001">
    <property type="protein sequence ID" value="KAJ4982300.1"/>
    <property type="molecule type" value="Genomic_DNA"/>
</dbReference>
<keyword evidence="4" id="KW-1185">Reference proteome</keyword>
<evidence type="ECO:0000256" key="2">
    <source>
        <dbReference type="SAM" id="MobiDB-lite"/>
    </source>
</evidence>
<dbReference type="AlphaFoldDB" id="A0A9Q0R3R8"/>
<evidence type="ECO:0000313" key="3">
    <source>
        <dbReference type="EMBL" id="KAJ4982300.1"/>
    </source>
</evidence>